<dbReference type="InterPro" id="IPR008280">
    <property type="entry name" value="Tub_FtsZ_C"/>
</dbReference>
<evidence type="ECO:0000259" key="12">
    <source>
        <dbReference type="SMART" id="SM00864"/>
    </source>
</evidence>
<dbReference type="SMART" id="SM00865">
    <property type="entry name" value="Tubulin_C"/>
    <property type="match status" value="1"/>
</dbReference>
<dbReference type="Pfam" id="PF00091">
    <property type="entry name" value="Tubulin"/>
    <property type="match status" value="1"/>
</dbReference>
<comment type="subunit">
    <text evidence="11">Dimer of alpha and beta chains. A typical microtubule is a hollow water-filled tube with an outer diameter of 25 nm and an inner diameter of 15 nM. Alpha-beta heterodimers associate head-to-tail to form protofilaments running lengthwise along the microtubule wall with the beta-tubulin subunit facing the microtubule plus end conferring a structural polarity. Microtubules usually have 13 protofilaments but different protofilament numbers can be found in some organisms and specialized cells.</text>
</comment>
<keyword evidence="15" id="KW-1185">Reference proteome</keyword>
<dbReference type="InterPro" id="IPR023123">
    <property type="entry name" value="Tubulin_C"/>
</dbReference>
<feature type="domain" description="Tubulin/FtsZ 2-layer sandwich" evidence="13">
    <location>
        <begin position="207"/>
        <end position="352"/>
    </location>
</feature>
<dbReference type="Gene3D" id="3.30.1330.20">
    <property type="entry name" value="Tubulin/FtsZ, C-terminal domain"/>
    <property type="match status" value="1"/>
</dbReference>
<dbReference type="PROSITE" id="PS00227">
    <property type="entry name" value="TUBULIN"/>
    <property type="match status" value="1"/>
</dbReference>
<gene>
    <name evidence="14" type="ORF">CesoFtcFv8_019043</name>
</gene>
<dbReference type="GO" id="GO:0007017">
    <property type="term" value="P:microtubule-based process"/>
    <property type="evidence" value="ECO:0007669"/>
    <property type="project" value="InterPro"/>
</dbReference>
<comment type="catalytic activity">
    <reaction evidence="10">
        <text>GTP + H2O = GDP + phosphate + H(+)</text>
        <dbReference type="Rhea" id="RHEA:19669"/>
        <dbReference type="ChEBI" id="CHEBI:15377"/>
        <dbReference type="ChEBI" id="CHEBI:15378"/>
        <dbReference type="ChEBI" id="CHEBI:37565"/>
        <dbReference type="ChEBI" id="CHEBI:43474"/>
        <dbReference type="ChEBI" id="CHEBI:58189"/>
    </reaction>
    <physiologicalReaction direction="left-to-right" evidence="10">
        <dbReference type="Rhea" id="RHEA:19670"/>
    </physiologicalReaction>
</comment>
<dbReference type="GO" id="GO:0005874">
    <property type="term" value="C:microtubule"/>
    <property type="evidence" value="ECO:0007669"/>
    <property type="project" value="UniProtKB-KW"/>
</dbReference>
<dbReference type="GO" id="GO:0005525">
    <property type="term" value="F:GTP binding"/>
    <property type="evidence" value="ECO:0007669"/>
    <property type="project" value="UniProtKB-UniRule"/>
</dbReference>
<keyword evidence="8 11" id="KW-0342">GTP-binding</keyword>
<evidence type="ECO:0000256" key="9">
    <source>
        <dbReference type="ARBA" id="ARBA00023212"/>
    </source>
</evidence>
<keyword evidence="4" id="KW-0963">Cytoplasm</keyword>
<dbReference type="InterPro" id="IPR037103">
    <property type="entry name" value="Tubulin/FtsZ-like_C"/>
</dbReference>
<dbReference type="InterPro" id="IPR018316">
    <property type="entry name" value="Tubulin/FtsZ_2-layer-sand-dom"/>
</dbReference>
<dbReference type="InterPro" id="IPR002452">
    <property type="entry name" value="Alpha_tubulin"/>
</dbReference>
<comment type="similarity">
    <text evidence="3 11">Belongs to the tubulin family.</text>
</comment>
<evidence type="ECO:0000256" key="1">
    <source>
        <dbReference type="ARBA" id="ARBA00001946"/>
    </source>
</evidence>
<dbReference type="FunFam" id="3.40.50.1440:FF:000035">
    <property type="entry name" value="Tubulin alpha chain"/>
    <property type="match status" value="1"/>
</dbReference>
<keyword evidence="9" id="KW-0206">Cytoskeleton</keyword>
<dbReference type="FunFam" id="3.30.1330.20:FF:000001">
    <property type="entry name" value="Tubulin alpha chain"/>
    <property type="match status" value="1"/>
</dbReference>
<accession>A0AAN8GPQ9</accession>
<dbReference type="PRINTS" id="PR01162">
    <property type="entry name" value="ALPHATUBULIN"/>
</dbReference>
<comment type="subcellular location">
    <subcellularLocation>
        <location evidence="2">Cytoplasm</location>
        <location evidence="2">Cytoskeleton</location>
    </subcellularLocation>
</comment>
<evidence type="ECO:0000313" key="15">
    <source>
        <dbReference type="Proteomes" id="UP001335648"/>
    </source>
</evidence>
<comment type="cofactor">
    <cofactor evidence="1">
        <name>Mg(2+)</name>
        <dbReference type="ChEBI" id="CHEBI:18420"/>
    </cofactor>
</comment>
<dbReference type="AlphaFoldDB" id="A0AAN8GPQ9"/>
<dbReference type="Pfam" id="PF03953">
    <property type="entry name" value="Tubulin_C"/>
    <property type="match status" value="1"/>
</dbReference>
<dbReference type="FunFam" id="3.40.50.1440:FF:000078">
    <property type="entry name" value="Uncharacterized protein"/>
    <property type="match status" value="1"/>
</dbReference>
<dbReference type="SUPFAM" id="SSF52490">
    <property type="entry name" value="Tubulin nucleotide-binding domain-like"/>
    <property type="match status" value="1"/>
</dbReference>
<dbReference type="InterPro" id="IPR017975">
    <property type="entry name" value="Tubulin_CS"/>
</dbReference>
<evidence type="ECO:0000256" key="5">
    <source>
        <dbReference type="ARBA" id="ARBA00022701"/>
    </source>
</evidence>
<evidence type="ECO:0000256" key="8">
    <source>
        <dbReference type="ARBA" id="ARBA00023134"/>
    </source>
</evidence>
<proteinExistence type="inferred from homology"/>
<dbReference type="Gene3D" id="3.40.50.1440">
    <property type="entry name" value="Tubulin/FtsZ, GTPase domain"/>
    <property type="match status" value="1"/>
</dbReference>
<dbReference type="PRINTS" id="PR01161">
    <property type="entry name" value="TUBULIN"/>
</dbReference>
<keyword evidence="5 11" id="KW-0493">Microtubule</keyword>
<dbReference type="EMBL" id="JAULUE010002060">
    <property type="protein sequence ID" value="KAK5885322.1"/>
    <property type="molecule type" value="Genomic_DNA"/>
</dbReference>
<protein>
    <recommendedName>
        <fullName evidence="11">Tubulin alpha chain</fullName>
    </recommendedName>
</protein>
<name>A0AAN8GPQ9_9TELE</name>
<dbReference type="PANTHER" id="PTHR11588">
    <property type="entry name" value="TUBULIN"/>
    <property type="match status" value="1"/>
</dbReference>
<evidence type="ECO:0000256" key="7">
    <source>
        <dbReference type="ARBA" id="ARBA00022801"/>
    </source>
</evidence>
<evidence type="ECO:0000256" key="2">
    <source>
        <dbReference type="ARBA" id="ARBA00004245"/>
    </source>
</evidence>
<dbReference type="InterPro" id="IPR003008">
    <property type="entry name" value="Tubulin_FtsZ_GTPase"/>
</dbReference>
<dbReference type="GO" id="GO:0005200">
    <property type="term" value="F:structural constituent of cytoskeleton"/>
    <property type="evidence" value="ECO:0007669"/>
    <property type="project" value="InterPro"/>
</dbReference>
<evidence type="ECO:0000256" key="10">
    <source>
        <dbReference type="ARBA" id="ARBA00049117"/>
    </source>
</evidence>
<keyword evidence="7" id="KW-0378">Hydrolase</keyword>
<dbReference type="SMART" id="SM00864">
    <property type="entry name" value="Tubulin"/>
    <property type="match status" value="1"/>
</dbReference>
<dbReference type="GO" id="GO:0016787">
    <property type="term" value="F:hydrolase activity"/>
    <property type="evidence" value="ECO:0007669"/>
    <property type="project" value="UniProtKB-KW"/>
</dbReference>
<organism evidence="14 15">
    <name type="scientific">Champsocephalus esox</name>
    <name type="common">pike icefish</name>
    <dbReference type="NCBI Taxonomy" id="159716"/>
    <lineage>
        <taxon>Eukaryota</taxon>
        <taxon>Metazoa</taxon>
        <taxon>Chordata</taxon>
        <taxon>Craniata</taxon>
        <taxon>Vertebrata</taxon>
        <taxon>Euteleostomi</taxon>
        <taxon>Actinopterygii</taxon>
        <taxon>Neopterygii</taxon>
        <taxon>Teleostei</taxon>
        <taxon>Neoteleostei</taxon>
        <taxon>Acanthomorphata</taxon>
        <taxon>Eupercaria</taxon>
        <taxon>Perciformes</taxon>
        <taxon>Notothenioidei</taxon>
        <taxon>Channichthyidae</taxon>
        <taxon>Champsocephalus</taxon>
    </lineage>
</organism>
<sequence>MGNACWELYCLEHGIQPDGQMPSDKTIGGGDDSFNTFFSETGAGKHVPRAVFVDLEPTVIDEVRTGTYRQLFHPEQLITGKEDAANNYARGHYTVGKEIIDLVLDRSRKLADQCTGLQGFLIFHSFGGGTGSGFTSLLMERLSVDYGKKSKLEFAHSDCAFMVDNEAIYDICRRNLDIERPTYTNLNRLIGQIVSSITASLRFDGALNVDLTEFQTNLVPYPRIHFPLATYAPVISAEKAYHEQLSVADITNACFEPANQLVKCDPRHGKYMACCLLYRGDVVPKDVNSAIATIKTKRTIQFVDWCPTGFKVGINYQPPTVVPGGDLAKVQRAVCMLSNTTAIAEAWARLDHKFDLMYAKRAFVHWYVGEGMEEGEFSEAREDMAALEKDYEEVGTDSVGDEGEEGEEY</sequence>
<evidence type="ECO:0000259" key="13">
    <source>
        <dbReference type="SMART" id="SM00865"/>
    </source>
</evidence>
<dbReference type="InterPro" id="IPR036525">
    <property type="entry name" value="Tubulin/FtsZ_GTPase_sf"/>
</dbReference>
<evidence type="ECO:0000256" key="4">
    <source>
        <dbReference type="ARBA" id="ARBA00022490"/>
    </source>
</evidence>
<comment type="caution">
    <text evidence="14">The sequence shown here is derived from an EMBL/GenBank/DDBJ whole genome shotgun (WGS) entry which is preliminary data.</text>
</comment>
<dbReference type="CDD" id="cd02186">
    <property type="entry name" value="alpha_tubulin"/>
    <property type="match status" value="1"/>
</dbReference>
<evidence type="ECO:0000256" key="3">
    <source>
        <dbReference type="ARBA" id="ARBA00009636"/>
    </source>
</evidence>
<feature type="domain" description="Tubulin/FtsZ GTPase" evidence="12">
    <location>
        <begin position="34"/>
        <end position="205"/>
    </location>
</feature>
<evidence type="ECO:0000256" key="6">
    <source>
        <dbReference type="ARBA" id="ARBA00022741"/>
    </source>
</evidence>
<dbReference type="SUPFAM" id="SSF55307">
    <property type="entry name" value="Tubulin C-terminal domain-like"/>
    <property type="match status" value="1"/>
</dbReference>
<dbReference type="Gene3D" id="1.10.287.600">
    <property type="entry name" value="Helix hairpin bin"/>
    <property type="match status" value="1"/>
</dbReference>
<dbReference type="Proteomes" id="UP001335648">
    <property type="component" value="Unassembled WGS sequence"/>
</dbReference>
<keyword evidence="6 11" id="KW-0547">Nucleotide-binding</keyword>
<reference evidence="14 15" key="1">
    <citation type="journal article" date="2023" name="Mol. Biol. Evol.">
        <title>Genomics of Secondarily Temperate Adaptation in the Only Non-Antarctic Icefish.</title>
        <authorList>
            <person name="Rivera-Colon A.G."/>
            <person name="Rayamajhi N."/>
            <person name="Minhas B.F."/>
            <person name="Madrigal G."/>
            <person name="Bilyk K.T."/>
            <person name="Yoon V."/>
            <person name="Hune M."/>
            <person name="Gregory S."/>
            <person name="Cheng C.H.C."/>
            <person name="Catchen J.M."/>
        </authorList>
    </citation>
    <scope>NUCLEOTIDE SEQUENCE [LARGE SCALE GENOMIC DNA]</scope>
    <source>
        <strain evidence="14">JC2023a</strain>
    </source>
</reference>
<evidence type="ECO:0000256" key="11">
    <source>
        <dbReference type="RuleBase" id="RU000352"/>
    </source>
</evidence>
<dbReference type="FunFam" id="1.10.287.600:FF:000005">
    <property type="entry name" value="Tubulin alpha chain"/>
    <property type="match status" value="1"/>
</dbReference>
<comment type="function">
    <text evidence="11">Tubulin is the major constituent of microtubules, a cylinder consisting of laterally associated linear protofilaments composed of alpha- and beta-tubulin heterodimers. Microtubules grow by the addition of GTP-tubulin dimers to the microtubule end, where a stabilizing cap forms. Below the cap, tubulin dimers are in GDP-bound state, owing to GTPase activity of alpha-tubulin.</text>
</comment>
<dbReference type="InterPro" id="IPR000217">
    <property type="entry name" value="Tubulin"/>
</dbReference>
<evidence type="ECO:0000313" key="14">
    <source>
        <dbReference type="EMBL" id="KAK5885322.1"/>
    </source>
</evidence>